<reference evidence="8 9" key="1">
    <citation type="submission" date="2011-08" db="EMBL/GenBank/DDBJ databases">
        <authorList>
            <person name="Weinstock G."/>
            <person name="Sodergren E."/>
            <person name="Clifton S."/>
            <person name="Fulton L."/>
            <person name="Fulton B."/>
            <person name="Courtney L."/>
            <person name="Fronick C."/>
            <person name="Harrison M."/>
            <person name="Strong C."/>
            <person name="Farmer C."/>
            <person name="Delahaunty K."/>
            <person name="Markovic C."/>
            <person name="Hall O."/>
            <person name="Minx P."/>
            <person name="Tomlinson C."/>
            <person name="Mitreva M."/>
            <person name="Hou S."/>
            <person name="Chen J."/>
            <person name="Wollam A."/>
            <person name="Pepin K.H."/>
            <person name="Johnson M."/>
            <person name="Bhonagiri V."/>
            <person name="Zhang X."/>
            <person name="Suruliraj S."/>
            <person name="Warren W."/>
            <person name="Chinwalla A."/>
            <person name="Mardis E.R."/>
            <person name="Wilson R.K."/>
        </authorList>
    </citation>
    <scope>NUCLEOTIDE SEQUENCE [LARGE SCALE GENOMIC DNA]</scope>
    <source>
        <strain evidence="8 9">ATCC 33091</strain>
    </source>
</reference>
<dbReference type="EMBL" id="AGCN01000014">
    <property type="protein sequence ID" value="EHN62264.1"/>
    <property type="molecule type" value="Genomic_DNA"/>
</dbReference>
<dbReference type="GO" id="GO:0043418">
    <property type="term" value="P:homocysteine catabolic process"/>
    <property type="evidence" value="ECO:0007669"/>
    <property type="project" value="TreeGrafter"/>
</dbReference>
<dbReference type="PANTHER" id="PTHR10363">
    <property type="entry name" value="BLEOMYCIN HYDROLASE"/>
    <property type="match status" value="1"/>
</dbReference>
<dbReference type="Pfam" id="PF03051">
    <property type="entry name" value="Peptidase_C1_2"/>
    <property type="match status" value="1"/>
</dbReference>
<evidence type="ECO:0000256" key="3">
    <source>
        <dbReference type="ARBA" id="ARBA00022670"/>
    </source>
</evidence>
<organism evidence="8 9">
    <name type="scientific">Listeria innocua ATCC 33091</name>
    <dbReference type="NCBI Taxonomy" id="1002366"/>
    <lineage>
        <taxon>Bacteria</taxon>
        <taxon>Bacillati</taxon>
        <taxon>Bacillota</taxon>
        <taxon>Bacilli</taxon>
        <taxon>Bacillales</taxon>
        <taxon>Listeriaceae</taxon>
        <taxon>Listeria</taxon>
    </lineage>
</organism>
<evidence type="ECO:0000256" key="6">
    <source>
        <dbReference type="PIRNR" id="PIRNR005700"/>
    </source>
</evidence>
<feature type="active site" evidence="7">
    <location>
        <position position="390"/>
    </location>
</feature>
<dbReference type="InterPro" id="IPR004134">
    <property type="entry name" value="Peptidase_C1B"/>
</dbReference>
<evidence type="ECO:0000256" key="5">
    <source>
        <dbReference type="ARBA" id="ARBA00022807"/>
    </source>
</evidence>
<protein>
    <recommendedName>
        <fullName evidence="6">Aminopeptidase</fullName>
    </recommendedName>
</protein>
<keyword evidence="5 6" id="KW-0788">Thiol protease</keyword>
<dbReference type="InterPro" id="IPR038765">
    <property type="entry name" value="Papain-like_cys_pep_sf"/>
</dbReference>
<sequence length="449" mass="51503">MFYRGGIKMSTEIMFDQLESFSKKWRENPDKLVFQASIMKNGIKAATENPVSKATVQPIFSHEVHTNKVSNQQQSGRCWMFAALNTFRHKLNGTLGLKDFELSQNYTNFWDKLEKANYFLENIIETANEDEDSRLVSWLLDTPQQDGGQWDMLVSIIEKYGVVPKSAMPETFQSSKSADLNHLLNERLRTDAVILRKAVNEQKDTAGLKEEMLAEVYQLLVMTLGEPPKVFDFEYRNKDNEFKQDLQITPKEFYKRYVDMDLKDYIPLINAPTKDKPFNQAFTVDYLGNIVNGTPIKYLNVEMDVLKKAAADQIKDGETVWFGCDVGQLSERTTGIMDTDIFLLNQAFGFKTAMTKAERLDYKHSMLTHAMVLTGVNIVNNEVNRWKVENSWGEKIGNNGYFVASDAWMDEFTFQVVVHKKYLSKALIEAFSNEPIALKPWDPMGSLAL</sequence>
<dbReference type="FunFam" id="3.90.70.10:FF:000091">
    <property type="entry name" value="Aminopeptidase C"/>
    <property type="match status" value="1"/>
</dbReference>
<keyword evidence="3 6" id="KW-0645">Protease</keyword>
<evidence type="ECO:0000313" key="9">
    <source>
        <dbReference type="Proteomes" id="UP000003597"/>
    </source>
</evidence>
<dbReference type="GO" id="GO:0009636">
    <property type="term" value="P:response to toxic substance"/>
    <property type="evidence" value="ECO:0007669"/>
    <property type="project" value="TreeGrafter"/>
</dbReference>
<feature type="active site" evidence="7">
    <location>
        <position position="369"/>
    </location>
</feature>
<evidence type="ECO:0000256" key="2">
    <source>
        <dbReference type="ARBA" id="ARBA00022438"/>
    </source>
</evidence>
<keyword evidence="2 6" id="KW-0031">Aminopeptidase</keyword>
<evidence type="ECO:0000313" key="8">
    <source>
        <dbReference type="EMBL" id="EHN62264.1"/>
    </source>
</evidence>
<dbReference type="PANTHER" id="PTHR10363:SF2">
    <property type="entry name" value="BLEOMYCIN HYDROLASE"/>
    <property type="match status" value="1"/>
</dbReference>
<dbReference type="PROSITE" id="PS00139">
    <property type="entry name" value="THIOL_PROTEASE_CYS"/>
    <property type="match status" value="1"/>
</dbReference>
<accession>A0AB72ZBJ6</accession>
<dbReference type="PROSITE" id="PS00639">
    <property type="entry name" value="THIOL_PROTEASE_HIS"/>
    <property type="match status" value="1"/>
</dbReference>
<feature type="active site" evidence="7">
    <location>
        <position position="78"/>
    </location>
</feature>
<dbReference type="GO" id="GO:0004197">
    <property type="term" value="F:cysteine-type endopeptidase activity"/>
    <property type="evidence" value="ECO:0007669"/>
    <property type="project" value="UniProtKB-EC"/>
</dbReference>
<name>A0AB72ZBJ6_LISIO</name>
<dbReference type="PIRSF" id="PIRSF005700">
    <property type="entry name" value="PepC"/>
    <property type="match status" value="1"/>
</dbReference>
<keyword evidence="9" id="KW-1185">Reference proteome</keyword>
<comment type="similarity">
    <text evidence="6">Belongs to the peptidase C1 family.</text>
</comment>
<dbReference type="CDD" id="cd00585">
    <property type="entry name" value="Peptidase_C1B"/>
    <property type="match status" value="1"/>
</dbReference>
<dbReference type="GO" id="GO:0006508">
    <property type="term" value="P:proteolysis"/>
    <property type="evidence" value="ECO:0007669"/>
    <property type="project" value="UniProtKB-KW"/>
</dbReference>
<keyword evidence="4 6" id="KW-0378">Hydrolase</keyword>
<dbReference type="InterPro" id="IPR025660">
    <property type="entry name" value="Pept_his_AS"/>
</dbReference>
<dbReference type="Proteomes" id="UP000003597">
    <property type="component" value="Unassembled WGS sequence"/>
</dbReference>
<dbReference type="InterPro" id="IPR000169">
    <property type="entry name" value="Pept_cys_AS"/>
</dbReference>
<evidence type="ECO:0000256" key="4">
    <source>
        <dbReference type="ARBA" id="ARBA00022801"/>
    </source>
</evidence>
<evidence type="ECO:0000256" key="1">
    <source>
        <dbReference type="ARBA" id="ARBA00000423"/>
    </source>
</evidence>
<dbReference type="AlphaFoldDB" id="A0AB72ZBJ6"/>
<comment type="caution">
    <text evidence="8">The sequence shown here is derived from an EMBL/GenBank/DDBJ whole genome shotgun (WGS) entry which is preliminary data.</text>
</comment>
<gene>
    <name evidence="8" type="ORF">HMPREF0557_00819</name>
</gene>
<dbReference type="GO" id="GO:0070005">
    <property type="term" value="F:cysteine-type aminopeptidase activity"/>
    <property type="evidence" value="ECO:0007669"/>
    <property type="project" value="InterPro"/>
</dbReference>
<dbReference type="GO" id="GO:0005737">
    <property type="term" value="C:cytoplasm"/>
    <property type="evidence" value="ECO:0007669"/>
    <property type="project" value="TreeGrafter"/>
</dbReference>
<dbReference type="SUPFAM" id="SSF54001">
    <property type="entry name" value="Cysteine proteinases"/>
    <property type="match status" value="1"/>
</dbReference>
<dbReference type="Gene3D" id="3.90.70.10">
    <property type="entry name" value="Cysteine proteinases"/>
    <property type="match status" value="1"/>
</dbReference>
<evidence type="ECO:0000256" key="7">
    <source>
        <dbReference type="PIRSR" id="PIRSR005700-1"/>
    </source>
</evidence>
<proteinExistence type="inferred from homology"/>
<comment type="catalytic activity">
    <reaction evidence="1">
        <text>Inactivates bleomycin B2 (a cytotoxic glycometallopeptide) by hydrolysis of a carboxyamide bond of beta-aminoalanine, but also shows general aminopeptidase activity. The specificity varies somewhat with source, but amino acid arylamides of Met, Leu and Ala are preferred.</text>
        <dbReference type="EC" id="3.4.22.40"/>
    </reaction>
</comment>